<organism evidence="4 5">
    <name type="scientific">Ilyodon furcidens</name>
    <name type="common">goldbreast splitfin</name>
    <dbReference type="NCBI Taxonomy" id="33524"/>
    <lineage>
        <taxon>Eukaryota</taxon>
        <taxon>Metazoa</taxon>
        <taxon>Chordata</taxon>
        <taxon>Craniata</taxon>
        <taxon>Vertebrata</taxon>
        <taxon>Euteleostomi</taxon>
        <taxon>Actinopterygii</taxon>
        <taxon>Neopterygii</taxon>
        <taxon>Teleostei</taxon>
        <taxon>Neoteleostei</taxon>
        <taxon>Acanthomorphata</taxon>
        <taxon>Ovalentaria</taxon>
        <taxon>Atherinomorphae</taxon>
        <taxon>Cyprinodontiformes</taxon>
        <taxon>Goodeidae</taxon>
        <taxon>Ilyodon</taxon>
    </lineage>
</organism>
<protein>
    <submittedName>
        <fullName evidence="4">Uncharacterized protein</fullName>
    </submittedName>
</protein>
<keyword evidence="3" id="KW-1133">Transmembrane helix</keyword>
<keyword evidence="1" id="KW-0175">Coiled coil</keyword>
<proteinExistence type="predicted"/>
<gene>
    <name evidence="4" type="ORF">ILYODFUR_017824</name>
</gene>
<evidence type="ECO:0000256" key="2">
    <source>
        <dbReference type="SAM" id="MobiDB-lite"/>
    </source>
</evidence>
<feature type="coiled-coil region" evidence="1">
    <location>
        <begin position="43"/>
        <end position="84"/>
    </location>
</feature>
<name>A0ABV0UH14_9TELE</name>
<evidence type="ECO:0000256" key="1">
    <source>
        <dbReference type="SAM" id="Coils"/>
    </source>
</evidence>
<keyword evidence="3" id="KW-0812">Transmembrane</keyword>
<dbReference type="EMBL" id="JAHRIQ010071213">
    <property type="protein sequence ID" value="MEQ2244504.1"/>
    <property type="molecule type" value="Genomic_DNA"/>
</dbReference>
<evidence type="ECO:0000313" key="5">
    <source>
        <dbReference type="Proteomes" id="UP001482620"/>
    </source>
</evidence>
<reference evidence="4 5" key="1">
    <citation type="submission" date="2021-06" db="EMBL/GenBank/DDBJ databases">
        <authorList>
            <person name="Palmer J.M."/>
        </authorList>
    </citation>
    <scope>NUCLEOTIDE SEQUENCE [LARGE SCALE GENOMIC DNA]</scope>
    <source>
        <strain evidence="5">if_2019</strain>
        <tissue evidence="4">Muscle</tissue>
    </source>
</reference>
<feature type="transmembrane region" description="Helical" evidence="3">
    <location>
        <begin position="6"/>
        <end position="24"/>
    </location>
</feature>
<accession>A0ABV0UH14</accession>
<evidence type="ECO:0000313" key="4">
    <source>
        <dbReference type="EMBL" id="MEQ2244504.1"/>
    </source>
</evidence>
<evidence type="ECO:0000256" key="3">
    <source>
        <dbReference type="SAM" id="Phobius"/>
    </source>
</evidence>
<keyword evidence="5" id="KW-1185">Reference proteome</keyword>
<feature type="coiled-coil region" evidence="1">
    <location>
        <begin position="117"/>
        <end position="151"/>
    </location>
</feature>
<feature type="region of interest" description="Disordered" evidence="2">
    <location>
        <begin position="166"/>
        <end position="302"/>
    </location>
</feature>
<sequence length="302" mass="34426">MMKVYFVLPLTLLTSVILVGFMKMRKKEYEKEVRRNRFQDIKMRVTSDVLQEYQNEKAEKQKELEKAQAELKAMENEMTVVLSKTQKTTGDLAGCDDSRKSGADQVAASETTLKNLKAETKKETTEWNGEIDRLKQQLKGKSLVCNFLKEQPDPIKSMCGIKDVPKVEAPKQEEPKVEAPKKEEPKAEAPKKEEPKAEAPKKEEPKAEDPKKEEPKAEVPKQEEPKAEAPKKEEPKAEDPKKEEPKAEVPKQEEKKAEAPKQEEKKAEAPKQEEKKAEAPKQEEKKAEAPKQEEKKAEAPKQ</sequence>
<dbReference type="Proteomes" id="UP001482620">
    <property type="component" value="Unassembled WGS sequence"/>
</dbReference>
<keyword evidence="3" id="KW-0472">Membrane</keyword>
<comment type="caution">
    <text evidence="4">The sequence shown here is derived from an EMBL/GenBank/DDBJ whole genome shotgun (WGS) entry which is preliminary data.</text>
</comment>